<evidence type="ECO:0000313" key="3">
    <source>
        <dbReference type="Proteomes" id="UP000186917"/>
    </source>
</evidence>
<dbReference type="SUPFAM" id="SSF51735">
    <property type="entry name" value="NAD(P)-binding Rossmann-fold domains"/>
    <property type="match status" value="1"/>
</dbReference>
<dbReference type="GO" id="GO:0005737">
    <property type="term" value="C:cytoplasm"/>
    <property type="evidence" value="ECO:0007669"/>
    <property type="project" value="TreeGrafter"/>
</dbReference>
<reference evidence="3" key="1">
    <citation type="submission" date="2017-01" db="EMBL/GenBank/DDBJ databases">
        <authorList>
            <person name="Varghese N."/>
            <person name="Submissions S."/>
        </authorList>
    </citation>
    <scope>NUCLEOTIDE SEQUENCE [LARGE SCALE GENOMIC DNA]</scope>
    <source>
        <strain evidence="3">DSM 21054</strain>
    </source>
</reference>
<name>A0A173MFR4_9BACT</name>
<dbReference type="PANTHER" id="PTHR48079:SF6">
    <property type="entry name" value="NAD(P)-BINDING DOMAIN-CONTAINING PROTEIN-RELATED"/>
    <property type="match status" value="1"/>
</dbReference>
<organism evidence="2 3">
    <name type="scientific">Filimonas lacunae</name>
    <dbReference type="NCBI Taxonomy" id="477680"/>
    <lineage>
        <taxon>Bacteria</taxon>
        <taxon>Pseudomonadati</taxon>
        <taxon>Bacteroidota</taxon>
        <taxon>Chitinophagia</taxon>
        <taxon>Chitinophagales</taxon>
        <taxon>Chitinophagaceae</taxon>
        <taxon>Filimonas</taxon>
    </lineage>
</organism>
<dbReference type="RefSeq" id="WP_076380692.1">
    <property type="nucleotide sequence ID" value="NZ_AP017422.1"/>
</dbReference>
<dbReference type="PANTHER" id="PTHR48079">
    <property type="entry name" value="PROTEIN YEEZ"/>
    <property type="match status" value="1"/>
</dbReference>
<dbReference type="KEGG" id="fln:FLA_2452"/>
<dbReference type="AlphaFoldDB" id="A0A173MFR4"/>
<dbReference type="InterPro" id="IPR051783">
    <property type="entry name" value="NAD(P)-dependent_oxidoreduct"/>
</dbReference>
<feature type="domain" description="NAD-dependent epimerase/dehydratase" evidence="1">
    <location>
        <begin position="3"/>
        <end position="232"/>
    </location>
</feature>
<gene>
    <name evidence="2" type="ORF">SAMN05421788_10792</name>
</gene>
<dbReference type="GO" id="GO:0004029">
    <property type="term" value="F:aldehyde dehydrogenase (NAD+) activity"/>
    <property type="evidence" value="ECO:0007669"/>
    <property type="project" value="TreeGrafter"/>
</dbReference>
<dbReference type="InterPro" id="IPR036291">
    <property type="entry name" value="NAD(P)-bd_dom_sf"/>
</dbReference>
<dbReference type="EMBL" id="FTOR01000007">
    <property type="protein sequence ID" value="SIT26939.1"/>
    <property type="molecule type" value="Genomic_DNA"/>
</dbReference>
<dbReference type="Pfam" id="PF01370">
    <property type="entry name" value="Epimerase"/>
    <property type="match status" value="1"/>
</dbReference>
<evidence type="ECO:0000313" key="2">
    <source>
        <dbReference type="EMBL" id="SIT26939.1"/>
    </source>
</evidence>
<accession>A0A173MFR4</accession>
<dbReference type="Gene3D" id="3.40.50.720">
    <property type="entry name" value="NAD(P)-binding Rossmann-like Domain"/>
    <property type="match status" value="1"/>
</dbReference>
<sequence>MKVFLTGATGYIGSVIAEKLLQKGHQVTGLARSEASAAALHARNITVVRGELDDMEVLINAVSESDAVIHAGFKQNENGFAAAMAAERETVSALVDAMGNYGKTFIYTGGTGMLGDTEGIIFDEKTPDRFRKGKAALDDNREMVKAGRERMQTEKYVMSKKGIRGIVLRPPNVYGRSNGHALLSSLIAASIRIGAVPYVDFSRDYQWSFVHVDDLADLYVLALDKSLAGELYYAGAQSGIKTGDLAAALSLGAGCGGRTIETSMSESVNLLGNSFISEFWTWNNQSSSEKAKKLLGWRPQHTDMLNLISGLSPAANISLD</sequence>
<dbReference type="OrthoDB" id="9807212at2"/>
<proteinExistence type="predicted"/>
<evidence type="ECO:0000259" key="1">
    <source>
        <dbReference type="Pfam" id="PF01370"/>
    </source>
</evidence>
<dbReference type="STRING" id="477680.SAMN05421788_10792"/>
<keyword evidence="3" id="KW-1185">Reference proteome</keyword>
<dbReference type="Proteomes" id="UP000186917">
    <property type="component" value="Unassembled WGS sequence"/>
</dbReference>
<dbReference type="InterPro" id="IPR001509">
    <property type="entry name" value="Epimerase_deHydtase"/>
</dbReference>
<protein>
    <submittedName>
        <fullName evidence="2">Nucleoside-diphosphate-sugar epimerase</fullName>
    </submittedName>
</protein>